<sequence>MSVKCVNTLKCANCNVVICEVLAFIRNKLDVMDNESLIRICLSAFSEEDIDGAKKLLFSSVKTKLKLVSRRKQRKEKDLEDMLSVLKTAEPDQLPVFVAYNLEKLPPHIHICFDHVDVTKLLKDLVLLREEINQIKANYVTKEDLESMQKRESYINSNINVRRGGYLLDSGPMGLPRVPESSPPVPAPAHTPVPCDSENELLCAHSATVPPSRPVAAALETCAGANNSLPDVNSSLKYRSLCHSNGAADDFVALDPVNSTLLGRNVKNVPEIPSKHLTMAEVVSRGEWKGMEHDGQWTVVQNKKIKNRFAGKTGKAHTVPTENFKAAESFVPLFVSNVDKRTSETDICDYIKSKTQVTVKLEKINMKAERTYNAFKVYVSKNKLDTFLDDSIWPEGIRFRRFMFFKKNKDSYETQLPATNKIPTNNGSNE</sequence>
<evidence type="ECO:0008006" key="3">
    <source>
        <dbReference type="Google" id="ProtNLM"/>
    </source>
</evidence>
<reference evidence="1 2" key="1">
    <citation type="submission" date="2020-04" db="EMBL/GenBank/DDBJ databases">
        <authorList>
            <person name="Wallbank WR R."/>
            <person name="Pardo Diaz C."/>
            <person name="Kozak K."/>
            <person name="Martin S."/>
            <person name="Jiggins C."/>
            <person name="Moest M."/>
            <person name="Warren A I."/>
            <person name="Byers J.R.P. K."/>
            <person name="Montejo-Kovacevich G."/>
            <person name="Yen C E."/>
        </authorList>
    </citation>
    <scope>NUCLEOTIDE SEQUENCE [LARGE SCALE GENOMIC DNA]</scope>
</reference>
<evidence type="ECO:0000313" key="2">
    <source>
        <dbReference type="Proteomes" id="UP000494106"/>
    </source>
</evidence>
<proteinExistence type="predicted"/>
<dbReference type="OrthoDB" id="7362285at2759"/>
<dbReference type="Proteomes" id="UP000494106">
    <property type="component" value="Unassembled WGS sequence"/>
</dbReference>
<organism evidence="1 2">
    <name type="scientific">Arctia plantaginis</name>
    <name type="common">Wood tiger moth</name>
    <name type="synonym">Phalaena plantaginis</name>
    <dbReference type="NCBI Taxonomy" id="874455"/>
    <lineage>
        <taxon>Eukaryota</taxon>
        <taxon>Metazoa</taxon>
        <taxon>Ecdysozoa</taxon>
        <taxon>Arthropoda</taxon>
        <taxon>Hexapoda</taxon>
        <taxon>Insecta</taxon>
        <taxon>Pterygota</taxon>
        <taxon>Neoptera</taxon>
        <taxon>Endopterygota</taxon>
        <taxon>Lepidoptera</taxon>
        <taxon>Glossata</taxon>
        <taxon>Ditrysia</taxon>
        <taxon>Noctuoidea</taxon>
        <taxon>Erebidae</taxon>
        <taxon>Arctiinae</taxon>
        <taxon>Arctia</taxon>
    </lineage>
</organism>
<protein>
    <recommendedName>
        <fullName evidence="3">Mutant cadherin</fullName>
    </recommendedName>
</protein>
<dbReference type="AlphaFoldDB" id="A0A8S0YY05"/>
<accession>A0A8S0YY05</accession>
<name>A0A8S0YY05_ARCPL</name>
<evidence type="ECO:0000313" key="1">
    <source>
        <dbReference type="EMBL" id="CAB3224678.1"/>
    </source>
</evidence>
<gene>
    <name evidence="1" type="ORF">APLA_LOCUS2148</name>
</gene>
<keyword evidence="2" id="KW-1185">Reference proteome</keyword>
<comment type="caution">
    <text evidence="1">The sequence shown here is derived from an EMBL/GenBank/DDBJ whole genome shotgun (WGS) entry which is preliminary data.</text>
</comment>
<dbReference type="EMBL" id="CADEBC010000159">
    <property type="protein sequence ID" value="CAB3224678.1"/>
    <property type="molecule type" value="Genomic_DNA"/>
</dbReference>